<proteinExistence type="predicted"/>
<dbReference type="STRING" id="873449.STRCR_1567"/>
<dbReference type="Pfam" id="PF03358">
    <property type="entry name" value="FMN_red"/>
    <property type="match status" value="1"/>
</dbReference>
<dbReference type="AlphaFoldDB" id="G5JPB5"/>
<accession>G5JPB5</accession>
<evidence type="ECO:0000256" key="2">
    <source>
        <dbReference type="ARBA" id="ARBA00022643"/>
    </source>
</evidence>
<dbReference type="OrthoDB" id="9805976at2"/>
<keyword evidence="1" id="KW-0285">Flavoprotein</keyword>
<dbReference type="InterPro" id="IPR029039">
    <property type="entry name" value="Flavoprotein-like_sf"/>
</dbReference>
<dbReference type="Proteomes" id="UP000004322">
    <property type="component" value="Unassembled WGS sequence"/>
</dbReference>
<dbReference type="EMBL" id="AEUV02000002">
    <property type="protein sequence ID" value="EHI74844.1"/>
    <property type="molecule type" value="Genomic_DNA"/>
</dbReference>
<dbReference type="Gene3D" id="3.40.50.360">
    <property type="match status" value="1"/>
</dbReference>
<evidence type="ECO:0000259" key="3">
    <source>
        <dbReference type="Pfam" id="PF03358"/>
    </source>
</evidence>
<reference evidence="4" key="1">
    <citation type="submission" date="2011-07" db="EMBL/GenBank/DDBJ databases">
        <authorList>
            <person name="Stanhope M.J."/>
            <person name="Durkin A.S."/>
            <person name="Hostetler J."/>
            <person name="Kim M."/>
            <person name="Radune D."/>
            <person name="Singh I."/>
            <person name="Town C.D."/>
        </authorList>
    </citation>
    <scope>NUCLEOTIDE SEQUENCE [LARGE SCALE GENOMIC DNA]</scope>
    <source>
        <strain evidence="4">HS-6</strain>
    </source>
</reference>
<comment type="caution">
    <text evidence="4">The sequence shown here is derived from an EMBL/GenBank/DDBJ whole genome shotgun (WGS) entry which is preliminary data.</text>
</comment>
<dbReference type="eggNOG" id="COG0655">
    <property type="taxonomic scope" value="Bacteria"/>
</dbReference>
<evidence type="ECO:0000313" key="4">
    <source>
        <dbReference type="EMBL" id="EHI74844.1"/>
    </source>
</evidence>
<keyword evidence="2" id="KW-0288">FMN</keyword>
<dbReference type="InterPro" id="IPR051796">
    <property type="entry name" value="ISF_SsuE-like"/>
</dbReference>
<keyword evidence="5" id="KW-1185">Reference proteome</keyword>
<protein>
    <recommendedName>
        <fullName evidence="3">NADPH-dependent FMN reductase-like domain-containing protein</fullName>
    </recommendedName>
</protein>
<gene>
    <name evidence="4" type="ORF">STRCR_1567</name>
</gene>
<evidence type="ECO:0000313" key="5">
    <source>
        <dbReference type="Proteomes" id="UP000004322"/>
    </source>
</evidence>
<dbReference type="RefSeq" id="WP_004228594.1">
    <property type="nucleotide sequence ID" value="NZ_AEUV02000002.1"/>
</dbReference>
<dbReference type="PANTHER" id="PTHR43278:SF4">
    <property type="entry name" value="NAD(P)H-DEPENDENT FMN-CONTAINING OXIDOREDUCTASE YWQN-RELATED"/>
    <property type="match status" value="1"/>
</dbReference>
<dbReference type="GO" id="GO:0016491">
    <property type="term" value="F:oxidoreductase activity"/>
    <property type="evidence" value="ECO:0007669"/>
    <property type="project" value="InterPro"/>
</dbReference>
<dbReference type="InterPro" id="IPR005025">
    <property type="entry name" value="FMN_Rdtase-like_dom"/>
</dbReference>
<sequence length="148" mass="16637">MSILFINSSPNHNGNTAKLARVLLAGHDYQTLDLADYKLYAYGQNFADDQLDDVMTEVAKADTIVIGSPVYWHNLNGLLRNFLDRQYGRVAPEFAGKRLFFLFQGQAPTPEILAAGEYTMSRFAGYYDMDYMGMAYNASQAKKLAKEV</sequence>
<dbReference type="SUPFAM" id="SSF52218">
    <property type="entry name" value="Flavoproteins"/>
    <property type="match status" value="1"/>
</dbReference>
<dbReference type="PANTHER" id="PTHR43278">
    <property type="entry name" value="NAD(P)H-DEPENDENT FMN-CONTAINING OXIDOREDUCTASE YWQN-RELATED"/>
    <property type="match status" value="1"/>
</dbReference>
<organism evidence="4 5">
    <name type="scientific">Streptococcus criceti HS-6</name>
    <dbReference type="NCBI Taxonomy" id="873449"/>
    <lineage>
        <taxon>Bacteria</taxon>
        <taxon>Bacillati</taxon>
        <taxon>Bacillota</taxon>
        <taxon>Bacilli</taxon>
        <taxon>Lactobacillales</taxon>
        <taxon>Streptococcaceae</taxon>
        <taxon>Streptococcus</taxon>
    </lineage>
</organism>
<name>G5JPB5_STRCG</name>
<feature type="domain" description="NADPH-dependent FMN reductase-like" evidence="3">
    <location>
        <begin position="1"/>
        <end position="102"/>
    </location>
</feature>
<evidence type="ECO:0000256" key="1">
    <source>
        <dbReference type="ARBA" id="ARBA00022630"/>
    </source>
</evidence>